<dbReference type="EMBL" id="JAGHQL010000020">
    <property type="protein sequence ID" value="KAH0544334.1"/>
    <property type="molecule type" value="Genomic_DNA"/>
</dbReference>
<organism evidence="2 3">
    <name type="scientific">Glutinoglossum americanum</name>
    <dbReference type="NCBI Taxonomy" id="1670608"/>
    <lineage>
        <taxon>Eukaryota</taxon>
        <taxon>Fungi</taxon>
        <taxon>Dikarya</taxon>
        <taxon>Ascomycota</taxon>
        <taxon>Pezizomycotina</taxon>
        <taxon>Geoglossomycetes</taxon>
        <taxon>Geoglossales</taxon>
        <taxon>Geoglossaceae</taxon>
        <taxon>Glutinoglossum</taxon>
    </lineage>
</organism>
<dbReference type="InterPro" id="IPR036047">
    <property type="entry name" value="F-box-like_dom_sf"/>
</dbReference>
<evidence type="ECO:0000313" key="2">
    <source>
        <dbReference type="EMBL" id="KAH0544334.1"/>
    </source>
</evidence>
<sequence>MSPVIFGCVICGYPIYSHAASSWLGEFRAIYSSPKGTFISGVGQYDDPNSGTWIAPSDPAMRWDDQDYLFQASDELPVMRQLPENGRHGFVLHDACWRLLQNALEPNNIPFERLIGVCRSLPFPLRGIGVCWGHDYGGLTFFDDQDHYPWEDRLVERCGSSETLQYAKEDPYDIPEIPGLLMMRSQKPPHLVSNTQGRDCFSVLPWEILEAIAISLPTGDALNLRRASKAFLPILTSQTFWASRFEAQHDRDFIFEKRNNRESRDWITLYRITNRAHSPPGLKNRRRVWGLIRALINSLRLRLDDALESSRINLSADGLRWSEIAGDVKPEAASGHCEAFNEGCRLFRKQCAPMPSDLSRIAFSIAVAGNVEYVAGMRFMTDNDVDIRLGYMAEGNELFLEVTVVRGFVLAMGLRGIGALRVISGDGCVSKWFGCPKDLPVTERLAGFESISALEVGVDGYKMVSLAIAELDLSHVPRPLAQGPSLRATALWYPTVPGPDLCLNDESFTGESPSAAGYQPLFWTRFGGPGGIYLRSLTEVCVDRLGGLCGIEFHYNTEDIPTETRKLGRRNFTDFSRVTRFPIDGPGGEIIQTINVSIKRVAGERVFSFYKHGKLSSFKVSNVTSI</sequence>
<dbReference type="Proteomes" id="UP000698800">
    <property type="component" value="Unassembled WGS sequence"/>
</dbReference>
<proteinExistence type="predicted"/>
<comment type="caution">
    <text evidence="2">The sequence shown here is derived from an EMBL/GenBank/DDBJ whole genome shotgun (WGS) entry which is preliminary data.</text>
</comment>
<name>A0A9P8L592_9PEZI</name>
<keyword evidence="3" id="KW-1185">Reference proteome</keyword>
<dbReference type="InterPro" id="IPR056021">
    <property type="entry name" value="DUF7600"/>
</dbReference>
<reference evidence="2" key="1">
    <citation type="submission" date="2021-03" db="EMBL/GenBank/DDBJ databases">
        <title>Comparative genomics and phylogenomic investigation of the class Geoglossomycetes provide insights into ecological specialization and systematics.</title>
        <authorList>
            <person name="Melie T."/>
            <person name="Pirro S."/>
            <person name="Miller A.N."/>
            <person name="Quandt A."/>
        </authorList>
    </citation>
    <scope>NUCLEOTIDE SEQUENCE</scope>
    <source>
        <strain evidence="2">GBOQ0MN5Z8</strain>
    </source>
</reference>
<gene>
    <name evidence="2" type="ORF">FGG08_001475</name>
</gene>
<evidence type="ECO:0000313" key="3">
    <source>
        <dbReference type="Proteomes" id="UP000698800"/>
    </source>
</evidence>
<dbReference type="SUPFAM" id="SSF81383">
    <property type="entry name" value="F-box domain"/>
    <property type="match status" value="1"/>
</dbReference>
<accession>A0A9P8L592</accession>
<dbReference type="Pfam" id="PF24539">
    <property type="entry name" value="DUF7600"/>
    <property type="match status" value="1"/>
</dbReference>
<evidence type="ECO:0000259" key="1">
    <source>
        <dbReference type="Pfam" id="PF24539"/>
    </source>
</evidence>
<protein>
    <recommendedName>
        <fullName evidence="1">DUF7600 domain-containing protein</fullName>
    </recommendedName>
</protein>
<dbReference type="AlphaFoldDB" id="A0A9P8L592"/>
<dbReference type="OrthoDB" id="5273847at2759"/>
<feature type="domain" description="DUF7600" evidence="1">
    <location>
        <begin position="315"/>
        <end position="471"/>
    </location>
</feature>